<evidence type="ECO:0000256" key="2">
    <source>
        <dbReference type="SAM" id="Phobius"/>
    </source>
</evidence>
<keyword evidence="2" id="KW-0472">Membrane</keyword>
<evidence type="ECO:0000313" key="3">
    <source>
        <dbReference type="EMBL" id="NBI07496.1"/>
    </source>
</evidence>
<feature type="coiled-coil region" evidence="1">
    <location>
        <begin position="27"/>
        <end position="103"/>
    </location>
</feature>
<keyword evidence="1" id="KW-0175">Coiled coil</keyword>
<feature type="transmembrane region" description="Helical" evidence="2">
    <location>
        <begin position="12"/>
        <end position="28"/>
    </location>
</feature>
<organism evidence="3 4">
    <name type="scientific">Senegalia massiliensis</name>
    <dbReference type="NCBI Taxonomy" id="1720316"/>
    <lineage>
        <taxon>Bacteria</taxon>
        <taxon>Bacillati</taxon>
        <taxon>Bacillota</taxon>
        <taxon>Clostridia</taxon>
        <taxon>Eubacteriales</taxon>
        <taxon>Clostridiaceae</taxon>
        <taxon>Senegalia</taxon>
    </lineage>
</organism>
<dbReference type="EMBL" id="QXXA01000012">
    <property type="protein sequence ID" value="NBI07496.1"/>
    <property type="molecule type" value="Genomic_DNA"/>
</dbReference>
<sequence length="129" mass="15638">MKKRKKNKFKIKYILMILFIIYLASIFIRQEFEINKLEANIKDQKQKKTELKEYISENEKKAEYLNNISSAKNPVNYMNSLDNEKQKEEYKKILEHIENVAREELFMVKPNEIIYIDKNKLKNVFDETP</sequence>
<name>A0A845R198_9CLOT</name>
<comment type="caution">
    <text evidence="3">The sequence shown here is derived from an EMBL/GenBank/DDBJ whole genome shotgun (WGS) entry which is preliminary data.</text>
</comment>
<gene>
    <name evidence="3" type="ORF">D3Z33_11605</name>
</gene>
<keyword evidence="2" id="KW-0812">Transmembrane</keyword>
<accession>A0A845R198</accession>
<keyword evidence="2" id="KW-1133">Transmembrane helix</keyword>
<keyword evidence="4" id="KW-1185">Reference proteome</keyword>
<reference evidence="3 4" key="1">
    <citation type="submission" date="2018-08" db="EMBL/GenBank/DDBJ databases">
        <title>Murine metabolic-syndrome-specific gut microbial biobank.</title>
        <authorList>
            <person name="Liu C."/>
        </authorList>
    </citation>
    <scope>NUCLEOTIDE SEQUENCE [LARGE SCALE GENOMIC DNA]</scope>
    <source>
        <strain evidence="3 4">583</strain>
    </source>
</reference>
<protein>
    <recommendedName>
        <fullName evidence="5">Septum formation initiator</fullName>
    </recommendedName>
</protein>
<evidence type="ECO:0000313" key="4">
    <source>
        <dbReference type="Proteomes" id="UP000467132"/>
    </source>
</evidence>
<proteinExistence type="predicted"/>
<dbReference type="RefSeq" id="WP_160197952.1">
    <property type="nucleotide sequence ID" value="NZ_QXXA01000012.1"/>
</dbReference>
<evidence type="ECO:0008006" key="5">
    <source>
        <dbReference type="Google" id="ProtNLM"/>
    </source>
</evidence>
<dbReference type="Proteomes" id="UP000467132">
    <property type="component" value="Unassembled WGS sequence"/>
</dbReference>
<dbReference type="OrthoDB" id="14319at2"/>
<dbReference type="AlphaFoldDB" id="A0A845R198"/>
<evidence type="ECO:0000256" key="1">
    <source>
        <dbReference type="SAM" id="Coils"/>
    </source>
</evidence>